<dbReference type="Proteomes" id="UP000483018">
    <property type="component" value="Unassembled WGS sequence"/>
</dbReference>
<dbReference type="AlphaFoldDB" id="A0A7C8HD76"/>
<evidence type="ECO:0000256" key="4">
    <source>
        <dbReference type="SAM" id="MobiDB-lite"/>
    </source>
</evidence>
<reference evidence="6 7" key="1">
    <citation type="submission" date="2019-12" db="EMBL/GenBank/DDBJ databases">
        <title>Defluviitalea raffinosedens, isolated from a biogas fermenter, genome sequencing and characterization.</title>
        <authorList>
            <person name="Rettenmaier R."/>
            <person name="Schneider M."/>
            <person name="Neuhaus K."/>
            <person name="Liebl W."/>
            <person name="Zverlov V."/>
        </authorList>
    </citation>
    <scope>NUCLEOTIDE SEQUENCE [LARGE SCALE GENOMIC DNA]</scope>
    <source>
        <strain evidence="6 7">249c-K6</strain>
    </source>
</reference>
<dbReference type="PANTHER" id="PTHR42953:SF3">
    <property type="entry name" value="HIGH-AFFINITY ZINC UPTAKE SYSTEM PROTEIN ZNUA"/>
    <property type="match status" value="1"/>
</dbReference>
<dbReference type="RefSeq" id="WP_158741640.1">
    <property type="nucleotide sequence ID" value="NZ_WSLF01000017.1"/>
</dbReference>
<proteinExistence type="inferred from homology"/>
<dbReference type="Pfam" id="PF01297">
    <property type="entry name" value="ZnuA"/>
    <property type="match status" value="1"/>
</dbReference>
<evidence type="ECO:0000313" key="7">
    <source>
        <dbReference type="Proteomes" id="UP000483018"/>
    </source>
</evidence>
<sequence length="363" mass="41524">MKKYISFFLIVTMSVLYLSGCSTSIIHQNQQSEKFQIVTTIFPVFDWVREIIGDDADYVEIAMLIDNGADLHSYQPTADDLIKISTCDMFIYVGGESDRWVEDALKNAVNKDMVVINLINALGDLVKKEEIVEGMQDSDHDYENEADLEHNHENEIDYEAESEHSHEMDHETESEHGHKDEEEHHELDEHIWLSLKNAQLLCWEIATQLCEKDPQHKDDYLTNLSVYIKKLSALDAKYQKVVDHAVNKTLLFGDRFPFRYLVDDYNLDYYAAFSGCSAETEASFETITFLSNKVDELGLNSVLKIDGTKHNIAETVVSNTKNKNQQILSMNSMQSITGEDVKNGISYLSVMEQNLEVLKEALK</sequence>
<evidence type="ECO:0000256" key="3">
    <source>
        <dbReference type="ARBA" id="ARBA00022729"/>
    </source>
</evidence>
<accession>A0A7C8HD76</accession>
<evidence type="ECO:0000256" key="1">
    <source>
        <dbReference type="ARBA" id="ARBA00011028"/>
    </source>
</evidence>
<dbReference type="GO" id="GO:0030001">
    <property type="term" value="P:metal ion transport"/>
    <property type="evidence" value="ECO:0007669"/>
    <property type="project" value="InterPro"/>
</dbReference>
<evidence type="ECO:0000256" key="5">
    <source>
        <dbReference type="SAM" id="SignalP"/>
    </source>
</evidence>
<name>A0A7C8HD76_9FIRM</name>
<dbReference type="SUPFAM" id="SSF53807">
    <property type="entry name" value="Helical backbone' metal receptor"/>
    <property type="match status" value="1"/>
</dbReference>
<keyword evidence="2" id="KW-0813">Transport</keyword>
<feature type="chain" id="PRO_5039588403" evidence="5">
    <location>
        <begin position="25"/>
        <end position="363"/>
    </location>
</feature>
<comment type="caution">
    <text evidence="6">The sequence shown here is derived from an EMBL/GenBank/DDBJ whole genome shotgun (WGS) entry which is preliminary data.</text>
</comment>
<protein>
    <submittedName>
        <fullName evidence="6">Zinc ABC transporter solute-binding protein</fullName>
    </submittedName>
</protein>
<feature type="signal peptide" evidence="5">
    <location>
        <begin position="1"/>
        <end position="24"/>
    </location>
</feature>
<dbReference type="InterPro" id="IPR006127">
    <property type="entry name" value="ZnuA-like"/>
</dbReference>
<keyword evidence="7" id="KW-1185">Reference proteome</keyword>
<feature type="region of interest" description="Disordered" evidence="4">
    <location>
        <begin position="158"/>
        <end position="183"/>
    </location>
</feature>
<evidence type="ECO:0000313" key="6">
    <source>
        <dbReference type="EMBL" id="KAE9629458.1"/>
    </source>
</evidence>
<evidence type="ECO:0000256" key="2">
    <source>
        <dbReference type="ARBA" id="ARBA00022448"/>
    </source>
</evidence>
<comment type="similarity">
    <text evidence="1">Belongs to the bacterial solute-binding protein 9 family.</text>
</comment>
<organism evidence="6 7">
    <name type="scientific">Defluviitalea raffinosedens</name>
    <dbReference type="NCBI Taxonomy" id="1450156"/>
    <lineage>
        <taxon>Bacteria</taxon>
        <taxon>Bacillati</taxon>
        <taxon>Bacillota</taxon>
        <taxon>Clostridia</taxon>
        <taxon>Lachnospirales</taxon>
        <taxon>Defluviitaleaceae</taxon>
        <taxon>Defluviitalea</taxon>
    </lineage>
</organism>
<dbReference type="InterPro" id="IPR050492">
    <property type="entry name" value="Bact_metal-bind_prot9"/>
</dbReference>
<dbReference type="OrthoDB" id="9810636at2"/>
<keyword evidence="3 5" id="KW-0732">Signal</keyword>
<dbReference type="EMBL" id="WSLF01000017">
    <property type="protein sequence ID" value="KAE9629458.1"/>
    <property type="molecule type" value="Genomic_DNA"/>
</dbReference>
<dbReference type="Gene3D" id="3.40.50.1980">
    <property type="entry name" value="Nitrogenase molybdenum iron protein domain"/>
    <property type="match status" value="2"/>
</dbReference>
<dbReference type="GO" id="GO:0046872">
    <property type="term" value="F:metal ion binding"/>
    <property type="evidence" value="ECO:0007669"/>
    <property type="project" value="InterPro"/>
</dbReference>
<gene>
    <name evidence="6" type="ORF">GND95_13260</name>
</gene>
<dbReference type="PANTHER" id="PTHR42953">
    <property type="entry name" value="HIGH-AFFINITY ZINC UPTAKE SYSTEM PROTEIN ZNUA-RELATED"/>
    <property type="match status" value="1"/>
</dbReference>